<comment type="subunit">
    <text evidence="10">Heterotrimer of RecB, RecC and RecD. All subunits contribute to DNA-binding.</text>
</comment>
<evidence type="ECO:0000256" key="3">
    <source>
        <dbReference type="ARBA" id="ARBA00022763"/>
    </source>
</evidence>
<evidence type="ECO:0000256" key="2">
    <source>
        <dbReference type="ARBA" id="ARBA00022741"/>
    </source>
</evidence>
<keyword evidence="3 10" id="KW-0227">DNA damage</keyword>
<evidence type="ECO:0000259" key="11">
    <source>
        <dbReference type="Pfam" id="PF17946"/>
    </source>
</evidence>
<dbReference type="InterPro" id="IPR013986">
    <property type="entry name" value="DExx_box_DNA_helicase_dom_sf"/>
</dbReference>
<evidence type="ECO:0000256" key="7">
    <source>
        <dbReference type="ARBA" id="ARBA00022840"/>
    </source>
</evidence>
<evidence type="ECO:0000313" key="13">
    <source>
        <dbReference type="Proteomes" id="UP001595962"/>
    </source>
</evidence>
<organism evidence="12 13">
    <name type="scientific">Rheinheimera marina</name>
    <dbReference type="NCBI Taxonomy" id="1774958"/>
    <lineage>
        <taxon>Bacteria</taxon>
        <taxon>Pseudomonadati</taxon>
        <taxon>Pseudomonadota</taxon>
        <taxon>Gammaproteobacteria</taxon>
        <taxon>Chromatiales</taxon>
        <taxon>Chromatiaceae</taxon>
        <taxon>Rheinheimera</taxon>
    </lineage>
</organism>
<evidence type="ECO:0000313" key="12">
    <source>
        <dbReference type="EMBL" id="MFC4656665.1"/>
    </source>
</evidence>
<dbReference type="PIRSF" id="PIRSF000980">
    <property type="entry name" value="RecC"/>
    <property type="match status" value="1"/>
</dbReference>
<dbReference type="Gene3D" id="1.10.10.160">
    <property type="match status" value="1"/>
</dbReference>
<dbReference type="PANTHER" id="PTHR30591:SF1">
    <property type="entry name" value="RECBCD ENZYME SUBUNIT RECC"/>
    <property type="match status" value="1"/>
</dbReference>
<keyword evidence="4 10" id="KW-0378">Hydrolase</keyword>
<dbReference type="RefSeq" id="WP_377335938.1">
    <property type="nucleotide sequence ID" value="NZ_JBHSGB010000017.1"/>
</dbReference>
<keyword evidence="2 10" id="KW-0547">Nucleotide-binding</keyword>
<dbReference type="HAMAP" id="MF_01486">
    <property type="entry name" value="RecC"/>
    <property type="match status" value="1"/>
</dbReference>
<comment type="similarity">
    <text evidence="10">Belongs to the RecC family.</text>
</comment>
<keyword evidence="7 10" id="KW-0067">ATP-binding</keyword>
<dbReference type="PANTHER" id="PTHR30591">
    <property type="entry name" value="RECBCD ENZYME SUBUNIT RECC"/>
    <property type="match status" value="1"/>
</dbReference>
<evidence type="ECO:0000256" key="9">
    <source>
        <dbReference type="ARBA" id="ARBA00023204"/>
    </source>
</evidence>
<accession>A0ABV9JR16</accession>
<keyword evidence="8 10" id="KW-0238">DNA-binding</keyword>
<dbReference type="EMBL" id="JBHSGB010000017">
    <property type="protein sequence ID" value="MFC4656665.1"/>
    <property type="molecule type" value="Genomic_DNA"/>
</dbReference>
<comment type="function">
    <text evidence="10">A helicase/nuclease that prepares dsDNA breaks (DSB) for recombinational DNA repair. Binds to DSBs and unwinds DNA via a highly rapid and processive ATP-dependent bidirectional helicase activity. Unwinds dsDNA until it encounters a Chi (crossover hotspot instigator) sequence from the 3' direction. Cuts ssDNA a few nucleotides 3' to the Chi site. The properties and activities of the enzyme are changed at Chi. The Chi-altered holoenzyme produces a long 3'-ssDNA overhang and facilitates RecA-binding to the ssDNA for homologous DNA recombination and repair. Holoenzyme degrades any linearized DNA that is unable to undergo homologous recombination. In the holoenzyme this subunit recognizes the wild-type Chi sequence, and when added to isolated RecB increases its ATP-dependent helicase processivity.</text>
</comment>
<dbReference type="Pfam" id="PF04257">
    <property type="entry name" value="Exonuc_V_gamma"/>
    <property type="match status" value="1"/>
</dbReference>
<reference evidence="13" key="1">
    <citation type="journal article" date="2019" name="Int. J. Syst. Evol. Microbiol.">
        <title>The Global Catalogue of Microorganisms (GCM) 10K type strain sequencing project: providing services to taxonomists for standard genome sequencing and annotation.</title>
        <authorList>
            <consortium name="The Broad Institute Genomics Platform"/>
            <consortium name="The Broad Institute Genome Sequencing Center for Infectious Disease"/>
            <person name="Wu L."/>
            <person name="Ma J."/>
        </authorList>
    </citation>
    <scope>NUCLEOTIDE SEQUENCE [LARGE SCALE GENOMIC DNA]</scope>
    <source>
        <strain evidence="13">DT28</strain>
    </source>
</reference>
<keyword evidence="1 10" id="KW-0540">Nuclease</keyword>
<evidence type="ECO:0000256" key="10">
    <source>
        <dbReference type="HAMAP-Rule" id="MF_01486"/>
    </source>
</evidence>
<sequence length="1149" mass="130023">MSFPSIEPGFLVVHSNQLEQLRALVVQFCRAYPLQPLELEQVLVQSNGIAQWLKLALAAEPDSDELGGGLGIAAAVQMQLPGRFVWQMYQQALPEFALSQQSVFDKGALRWRLYQLLPQLLAQLPLGELSQLNWQDPQVLAGLSHTLADLFDQYQVYRADWLNDWAEGNAVLRQLDGSVKAMPDSELWQASLWQQLMKTLPAQEQQHSRAVLHQQFLQRARQWTQRPAFLPRRVIVFGISSLPQQSLELLAAIAPYCQVLLAVLNPCQLYWADAIAEKDQVRVARHRQQQKLDFAALPAELGAMQTQPLLASWGKQGRDYIRLLDQFDETAAHRHLFNQQRVDLFVEPDVGHLLGQLQSDILNLRSPQETQAQWPALSRQQARAIEFHSAHSALREVEILHDQLLQRFAQNPQLKPRDVMVMVPDIQVYAPFIQAVFGRIPASDSRFIPFSISDQAGAAQQPLRQALQLLLYPEQQRLSASSVFDVLDLSTVQQRFGLSAASLPTLKVWLEQAGVRWGLNEHHRAELGLSPSFAEHSWWYGLKRMLLGYVSNGDSWQGIMPFTDSAGLEAAELGPVFELFDALEHCWQQLHQTRTVAQWVQVFTALLQQFFSPTDLDTEQELQQLQQGLLQWQQSAELAQCEVELPLQVARQAWLDELQGPGLQQRFITGRVNFATLLPMRAIPFECIALLGMNDGDYPRRQPRSDFDLLARDYRAGDRSRRDDDRYLLLEALLSARSQLYISWVGQNVLDNASKPPSVLVMQLRDHLQNGWQLAAAENPAQQGLLHSITFEHPLHSYSRRYLQPDSGLFSYRHEWQSLHQAGTTQAAPPEALSLPEPAEWGLSQLSDFLRAPVKFFFRQRLKLDLEIEHLASLDDEDFVLQPLQRYQLQQQLLAELRSSIEQQQDWQQACHHCLDKFRRQGLLGIGAAAALAQQDLSQGLAELAARLEELCGLYPEPQDLCELAFQSPDASVRHLLSGLRRGATGLALWQLVPVGLYAKAELNVRAAIPGYLTQLLCSASGLQCSLYLLSRQGELCLPPYPQQQAEQQLRALLHRLRQGLCMPLALELKLGLEALKQQDKASPLTEAALQKLSTLYHGDGFNAGVLQYDRYLQRAWPDFDSLWQQGQLLGLAESLYRPLLSLGKGETA</sequence>
<comment type="caution">
    <text evidence="12">The sequence shown here is derived from an EMBL/GenBank/DDBJ whole genome shotgun (WGS) entry which is preliminary data.</text>
</comment>
<comment type="miscellaneous">
    <text evidence="10">In the RecBCD complex, RecB has a slow 3'-5' helicase, an exonuclease activity and loads RecA onto ssDNA, RecD has a fast 5'-3' helicase activity, while RecC stimulates the ATPase and processivity of the RecB helicase and contributes to recognition of the Chi site.</text>
</comment>
<dbReference type="InterPro" id="IPR011335">
    <property type="entry name" value="Restrct_endonuc-II-like"/>
</dbReference>
<evidence type="ECO:0000256" key="6">
    <source>
        <dbReference type="ARBA" id="ARBA00022839"/>
    </source>
</evidence>
<keyword evidence="9 10" id="KW-0234">DNA repair</keyword>
<keyword evidence="13" id="KW-1185">Reference proteome</keyword>
<dbReference type="InterPro" id="IPR027417">
    <property type="entry name" value="P-loop_NTPase"/>
</dbReference>
<gene>
    <name evidence="10 12" type="primary">recC</name>
    <name evidence="12" type="ORF">ACFO3I_16720</name>
</gene>
<dbReference type="Pfam" id="PF17946">
    <property type="entry name" value="RecC_C"/>
    <property type="match status" value="1"/>
</dbReference>
<name>A0ABV9JR16_9GAMM</name>
<evidence type="ECO:0000256" key="8">
    <source>
        <dbReference type="ARBA" id="ARBA00023125"/>
    </source>
</evidence>
<dbReference type="Proteomes" id="UP001595962">
    <property type="component" value="Unassembled WGS sequence"/>
</dbReference>
<proteinExistence type="inferred from homology"/>
<dbReference type="SUPFAM" id="SSF52540">
    <property type="entry name" value="P-loop containing nucleoside triphosphate hydrolases"/>
    <property type="match status" value="2"/>
</dbReference>
<dbReference type="SUPFAM" id="SSF52980">
    <property type="entry name" value="Restriction endonuclease-like"/>
    <property type="match status" value="1"/>
</dbReference>
<dbReference type="Gene3D" id="3.40.50.300">
    <property type="entry name" value="P-loop containing nucleotide triphosphate hydrolases"/>
    <property type="match status" value="2"/>
</dbReference>
<protein>
    <recommendedName>
        <fullName evidence="10">RecBCD enzyme subunit RecC</fullName>
    </recommendedName>
    <alternativeName>
        <fullName evidence="10">Exonuclease V subunit RecC</fullName>
        <shortName evidence="10">ExoV subunit RecC</shortName>
    </alternativeName>
    <alternativeName>
        <fullName evidence="10">Helicase/nuclease RecBCD subunit RecC</fullName>
    </alternativeName>
</protein>
<evidence type="ECO:0000256" key="5">
    <source>
        <dbReference type="ARBA" id="ARBA00022806"/>
    </source>
</evidence>
<feature type="domain" description="RecC C-terminal" evidence="11">
    <location>
        <begin position="840"/>
        <end position="1079"/>
    </location>
</feature>
<dbReference type="NCBIfam" id="TIGR01450">
    <property type="entry name" value="recC"/>
    <property type="match status" value="1"/>
</dbReference>
<dbReference type="GO" id="GO:0008854">
    <property type="term" value="F:exodeoxyribonuclease V activity"/>
    <property type="evidence" value="ECO:0007669"/>
    <property type="project" value="UniProtKB-EC"/>
</dbReference>
<evidence type="ECO:0000256" key="4">
    <source>
        <dbReference type="ARBA" id="ARBA00022801"/>
    </source>
</evidence>
<dbReference type="Gene3D" id="3.40.50.10930">
    <property type="match status" value="1"/>
</dbReference>
<keyword evidence="6 10" id="KW-0269">Exonuclease</keyword>
<keyword evidence="5 10" id="KW-0347">Helicase</keyword>
<evidence type="ECO:0000256" key="1">
    <source>
        <dbReference type="ARBA" id="ARBA00022722"/>
    </source>
</evidence>
<dbReference type="InterPro" id="IPR006697">
    <property type="entry name" value="RecC"/>
</dbReference>
<dbReference type="InterPro" id="IPR041500">
    <property type="entry name" value="RecC_C"/>
</dbReference>
<dbReference type="Gene3D" id="1.10.10.990">
    <property type="match status" value="1"/>
</dbReference>